<feature type="region of interest" description="Disordered" evidence="1">
    <location>
        <begin position="266"/>
        <end position="287"/>
    </location>
</feature>
<dbReference type="AlphaFoldDB" id="A0A9P0J1G3"/>
<dbReference type="InterPro" id="IPR055325">
    <property type="entry name" value="CF161"/>
</dbReference>
<protein>
    <submittedName>
        <fullName evidence="2">Uncharacterized protein</fullName>
    </submittedName>
</protein>
<proteinExistence type="predicted"/>
<evidence type="ECO:0000313" key="2">
    <source>
        <dbReference type="EMBL" id="CAH1722701.1"/>
    </source>
</evidence>
<organism evidence="2 3">
    <name type="scientific">Aphis gossypii</name>
    <name type="common">Cotton aphid</name>
    <dbReference type="NCBI Taxonomy" id="80765"/>
    <lineage>
        <taxon>Eukaryota</taxon>
        <taxon>Metazoa</taxon>
        <taxon>Ecdysozoa</taxon>
        <taxon>Arthropoda</taxon>
        <taxon>Hexapoda</taxon>
        <taxon>Insecta</taxon>
        <taxon>Pterygota</taxon>
        <taxon>Neoptera</taxon>
        <taxon>Paraneoptera</taxon>
        <taxon>Hemiptera</taxon>
        <taxon>Sternorrhyncha</taxon>
        <taxon>Aphidomorpha</taxon>
        <taxon>Aphidoidea</taxon>
        <taxon>Aphididae</taxon>
        <taxon>Aphidini</taxon>
        <taxon>Aphis</taxon>
        <taxon>Aphis</taxon>
    </lineage>
</organism>
<sequence>MHRDTQQYSVNVRMGNWVEETRLQSEKIKTFLAKRDRGELLVQKSQRMYASLLRPIVLNSTSEFLRYGEDAQLVCSDIRFPGWKDGAGGVALSCSTSDYRSELDGLGPGCTITASPLTESCVRNCFKICKIGSNCEKGKPLMFGDTFAISPCISSKPLFVAAVMPRLYTEQGVSGHPALKLVDAQDAYCRWTVDYWRVSMREEAKGLPVPNGARVVLKHTATNLNVAVETNFRIATFFGDEYEVSAHTYKDVSGCEKPQNIWEFVTSRKSSGSEDDDGMNDDTKTNK</sequence>
<dbReference type="Proteomes" id="UP001154329">
    <property type="component" value="Chromosome 2"/>
</dbReference>
<name>A0A9P0J1G3_APHGO</name>
<evidence type="ECO:0000313" key="3">
    <source>
        <dbReference type="Proteomes" id="UP001154329"/>
    </source>
</evidence>
<evidence type="ECO:0000256" key="1">
    <source>
        <dbReference type="SAM" id="MobiDB-lite"/>
    </source>
</evidence>
<dbReference type="GO" id="GO:0060271">
    <property type="term" value="P:cilium assembly"/>
    <property type="evidence" value="ECO:0007669"/>
    <property type="project" value="TreeGrafter"/>
</dbReference>
<dbReference type="Pfam" id="PF24569">
    <property type="entry name" value="CFAP161"/>
    <property type="match status" value="2"/>
</dbReference>
<reference evidence="2" key="1">
    <citation type="submission" date="2022-02" db="EMBL/GenBank/DDBJ databases">
        <authorList>
            <person name="King R."/>
        </authorList>
    </citation>
    <scope>NUCLEOTIDE SEQUENCE</scope>
</reference>
<dbReference type="PANTHER" id="PTHR24274:SF1">
    <property type="entry name" value="CILIA- AND FLAGELLA-ASSOCIATED PROTEIN 161"/>
    <property type="match status" value="1"/>
</dbReference>
<gene>
    <name evidence="2" type="ORF">APHIGO_LOCUS4887</name>
</gene>
<dbReference type="PANTHER" id="PTHR24274">
    <property type="entry name" value="CILIA- AND FLAGELLA-ASSOCIATED PROTEIN 161"/>
    <property type="match status" value="1"/>
</dbReference>
<keyword evidence="3" id="KW-1185">Reference proteome</keyword>
<dbReference type="GO" id="GO:0031514">
    <property type="term" value="C:motile cilium"/>
    <property type="evidence" value="ECO:0007669"/>
    <property type="project" value="TreeGrafter"/>
</dbReference>
<dbReference type="EMBL" id="OU899035">
    <property type="protein sequence ID" value="CAH1722701.1"/>
    <property type="molecule type" value="Genomic_DNA"/>
</dbReference>
<reference evidence="2" key="2">
    <citation type="submission" date="2022-10" db="EMBL/GenBank/DDBJ databases">
        <authorList>
            <consortium name="ENA_rothamsted_submissions"/>
            <consortium name="culmorum"/>
            <person name="King R."/>
        </authorList>
    </citation>
    <scope>NUCLEOTIDE SEQUENCE</scope>
</reference>
<accession>A0A9P0J1G3</accession>